<reference evidence="1" key="1">
    <citation type="submission" date="2023-10" db="EMBL/GenBank/DDBJ databases">
        <authorList>
            <person name="Chen Y."/>
            <person name="Shah S."/>
            <person name="Dougan E. K."/>
            <person name="Thang M."/>
            <person name="Chan C."/>
        </authorList>
    </citation>
    <scope>NUCLEOTIDE SEQUENCE [LARGE SCALE GENOMIC DNA]</scope>
</reference>
<keyword evidence="2" id="KW-1185">Reference proteome</keyword>
<feature type="non-terminal residue" evidence="1">
    <location>
        <position position="250"/>
    </location>
</feature>
<sequence length="250" mass="28359">ARLMSRDLETVYSILEELMQVAESKDLHRGFHEEDLFTQWEGMMTVVTETEDEDVDVSSYISERFKIRTIGMALAEAKTSFQAWATKKMWKSTLGVPHRCARGAIDEPGEIITPAPVFSFPNEVMDYRADKWQKVLSSPSFSPSKVLKGVEYVNLRAKKRKGADATGPVEVQRLPDEATEELKGFHAAIETHYMWLGQVSVVIGAVALKRRGGDRVLGLLRFLVKLWAKVRSSEARPSEGRLRFRPLWSE</sequence>
<dbReference type="Proteomes" id="UP001189429">
    <property type="component" value="Unassembled WGS sequence"/>
</dbReference>
<evidence type="ECO:0000313" key="1">
    <source>
        <dbReference type="EMBL" id="CAK0804577.1"/>
    </source>
</evidence>
<feature type="non-terminal residue" evidence="1">
    <location>
        <position position="1"/>
    </location>
</feature>
<name>A0ABN9QID8_9DINO</name>
<accession>A0ABN9QID8</accession>
<dbReference type="EMBL" id="CAUYUJ010003269">
    <property type="protein sequence ID" value="CAK0804577.1"/>
    <property type="molecule type" value="Genomic_DNA"/>
</dbReference>
<comment type="caution">
    <text evidence="1">The sequence shown here is derived from an EMBL/GenBank/DDBJ whole genome shotgun (WGS) entry which is preliminary data.</text>
</comment>
<evidence type="ECO:0000313" key="2">
    <source>
        <dbReference type="Proteomes" id="UP001189429"/>
    </source>
</evidence>
<proteinExistence type="predicted"/>
<evidence type="ECO:0008006" key="3">
    <source>
        <dbReference type="Google" id="ProtNLM"/>
    </source>
</evidence>
<protein>
    <recommendedName>
        <fullName evidence="3">Rab3 GTPase-activating protein catalytic subunit</fullName>
    </recommendedName>
</protein>
<gene>
    <name evidence="1" type="ORF">PCOR1329_LOCUS11333</name>
</gene>
<organism evidence="1 2">
    <name type="scientific">Prorocentrum cordatum</name>
    <dbReference type="NCBI Taxonomy" id="2364126"/>
    <lineage>
        <taxon>Eukaryota</taxon>
        <taxon>Sar</taxon>
        <taxon>Alveolata</taxon>
        <taxon>Dinophyceae</taxon>
        <taxon>Prorocentrales</taxon>
        <taxon>Prorocentraceae</taxon>
        <taxon>Prorocentrum</taxon>
    </lineage>
</organism>